<dbReference type="Proteomes" id="UP000272503">
    <property type="component" value="Unassembled WGS sequence"/>
</dbReference>
<dbReference type="PROSITE" id="PS51186">
    <property type="entry name" value="GNAT"/>
    <property type="match status" value="1"/>
</dbReference>
<dbReference type="AlphaFoldDB" id="A0A3L7A8D2"/>
<name>A0A3L7A8D2_9MICO</name>
<keyword evidence="3" id="KW-1185">Reference proteome</keyword>
<dbReference type="Gene3D" id="3.40.630.30">
    <property type="match status" value="1"/>
</dbReference>
<reference evidence="2 3" key="1">
    <citation type="submission" date="2018-10" db="EMBL/GenBank/DDBJ databases">
        <authorList>
            <person name="Li J."/>
        </authorList>
    </citation>
    <scope>NUCLEOTIDE SEQUENCE [LARGE SCALE GENOMIC DNA]</scope>
    <source>
        <strain evidence="2 3">IF 016277</strain>
    </source>
</reference>
<sequence>MTWILRPSTPEDAAWIAELRAEVLRPDLERLGRYDPVRVRERFTSAFRPELTRVIVVDGESVGSVSVRPEPDARWIEHLYLSTRLQGRGIGGAVLAEVLAEADSRPFKLNVLQGSRARDLYVRLGFVTDSEDPVDVFMSRPKASA</sequence>
<dbReference type="EMBL" id="RCUX01000004">
    <property type="protein sequence ID" value="RLP76355.1"/>
    <property type="molecule type" value="Genomic_DNA"/>
</dbReference>
<accession>A0A3L7A8D2</accession>
<proteinExistence type="predicted"/>
<protein>
    <submittedName>
        <fullName evidence="2">N-acetyltransferase</fullName>
    </submittedName>
</protein>
<dbReference type="SUPFAM" id="SSF55729">
    <property type="entry name" value="Acyl-CoA N-acyltransferases (Nat)"/>
    <property type="match status" value="1"/>
</dbReference>
<dbReference type="InterPro" id="IPR016181">
    <property type="entry name" value="Acyl_CoA_acyltransferase"/>
</dbReference>
<feature type="domain" description="N-acetyltransferase" evidence="1">
    <location>
        <begin position="3"/>
        <end position="143"/>
    </location>
</feature>
<evidence type="ECO:0000313" key="3">
    <source>
        <dbReference type="Proteomes" id="UP000272503"/>
    </source>
</evidence>
<dbReference type="CDD" id="cd04301">
    <property type="entry name" value="NAT_SF"/>
    <property type="match status" value="1"/>
</dbReference>
<dbReference type="OrthoDB" id="3190820at2"/>
<dbReference type="Pfam" id="PF13508">
    <property type="entry name" value="Acetyltransf_7"/>
    <property type="match status" value="1"/>
</dbReference>
<dbReference type="InterPro" id="IPR000182">
    <property type="entry name" value="GNAT_dom"/>
</dbReference>
<dbReference type="RefSeq" id="WP_121647936.1">
    <property type="nucleotide sequence ID" value="NZ_RCUX01000004.1"/>
</dbReference>
<gene>
    <name evidence="2" type="ORF">D9V32_05655</name>
</gene>
<evidence type="ECO:0000313" key="2">
    <source>
        <dbReference type="EMBL" id="RLP76355.1"/>
    </source>
</evidence>
<keyword evidence="2" id="KW-0808">Transferase</keyword>
<dbReference type="GO" id="GO:0016747">
    <property type="term" value="F:acyltransferase activity, transferring groups other than amino-acyl groups"/>
    <property type="evidence" value="ECO:0007669"/>
    <property type="project" value="InterPro"/>
</dbReference>
<evidence type="ECO:0000259" key="1">
    <source>
        <dbReference type="PROSITE" id="PS51186"/>
    </source>
</evidence>
<comment type="caution">
    <text evidence="2">The sequence shown here is derived from an EMBL/GenBank/DDBJ whole genome shotgun (WGS) entry which is preliminary data.</text>
</comment>
<organism evidence="2 3">
    <name type="scientific">Mycetocola tolaasinivorans</name>
    <dbReference type="NCBI Taxonomy" id="76635"/>
    <lineage>
        <taxon>Bacteria</taxon>
        <taxon>Bacillati</taxon>
        <taxon>Actinomycetota</taxon>
        <taxon>Actinomycetes</taxon>
        <taxon>Micrococcales</taxon>
        <taxon>Microbacteriaceae</taxon>
        <taxon>Mycetocola</taxon>
    </lineage>
</organism>